<evidence type="ECO:0000313" key="1">
    <source>
        <dbReference type="EMBL" id="SSC13923.1"/>
    </source>
</evidence>
<reference evidence="1 2" key="1">
    <citation type="submission" date="2017-01" db="EMBL/GenBank/DDBJ databases">
        <authorList>
            <person name="Erauso G."/>
        </authorList>
    </citation>
    <scope>NUCLEOTIDE SEQUENCE [LARGE SCALE GENOMIC DNA]</scope>
    <source>
        <strain evidence="1">MESINF1</strain>
    </source>
</reference>
<dbReference type="EMBL" id="LS974202">
    <property type="protein sequence ID" value="SSC13923.1"/>
    <property type="molecule type" value="Genomic_DNA"/>
</dbReference>
<dbReference type="AlphaFoldDB" id="A0A7Z7LI74"/>
<dbReference type="InterPro" id="IPR011051">
    <property type="entry name" value="RmlC_Cupin_sf"/>
</dbReference>
<keyword evidence="2" id="KW-1185">Reference proteome</keyword>
<dbReference type="Proteomes" id="UP000250796">
    <property type="component" value="Chromosome MESINF"/>
</dbReference>
<proteinExistence type="predicted"/>
<sequence>MKRAIKYSVHEGDFSRGIEGFSSKAVKITGPFSGRPEAHRDQHDLYVVISGKARVKTGKLTGEIQEIADGEYRSDEMLASEEFTLEEGESLLIPASVAHTVLVDSGIYVQWVFKIDA</sequence>
<dbReference type="KEGG" id="minf:MESINF_2483"/>
<name>A0A7Z7LI74_9BACT</name>
<protein>
    <recommendedName>
        <fullName evidence="3">Cupin domain-containing protein</fullName>
    </recommendedName>
</protein>
<dbReference type="RefSeq" id="WP_169700099.1">
    <property type="nucleotide sequence ID" value="NZ_LS974202.1"/>
</dbReference>
<accession>A0A7Z7LI74</accession>
<evidence type="ECO:0008006" key="3">
    <source>
        <dbReference type="Google" id="ProtNLM"/>
    </source>
</evidence>
<dbReference type="InterPro" id="IPR014710">
    <property type="entry name" value="RmlC-like_jellyroll"/>
</dbReference>
<dbReference type="Gene3D" id="2.60.120.10">
    <property type="entry name" value="Jelly Rolls"/>
    <property type="match status" value="1"/>
</dbReference>
<organism evidence="1 2">
    <name type="scientific">Mesotoga infera</name>
    <dbReference type="NCBI Taxonomy" id="1236046"/>
    <lineage>
        <taxon>Bacteria</taxon>
        <taxon>Thermotogati</taxon>
        <taxon>Thermotogota</taxon>
        <taxon>Thermotogae</taxon>
        <taxon>Kosmotogales</taxon>
        <taxon>Kosmotogaceae</taxon>
        <taxon>Mesotoga</taxon>
    </lineage>
</organism>
<gene>
    <name evidence="1" type="ORF">MESINF_2483</name>
</gene>
<dbReference type="SUPFAM" id="SSF51182">
    <property type="entry name" value="RmlC-like cupins"/>
    <property type="match status" value="1"/>
</dbReference>
<evidence type="ECO:0000313" key="2">
    <source>
        <dbReference type="Proteomes" id="UP000250796"/>
    </source>
</evidence>